<keyword evidence="3" id="KW-0472">Membrane</keyword>
<dbReference type="AlphaFoldDB" id="A0A2A7MJA2"/>
<dbReference type="SUPFAM" id="SSF53822">
    <property type="entry name" value="Periplasmic binding protein-like I"/>
    <property type="match status" value="1"/>
</dbReference>
<feature type="transmembrane region" description="Helical" evidence="3">
    <location>
        <begin position="12"/>
        <end position="30"/>
    </location>
</feature>
<dbReference type="InterPro" id="IPR050555">
    <property type="entry name" value="Bact_Solute-Bind_Prot2"/>
</dbReference>
<protein>
    <submittedName>
        <fullName evidence="5">Sugar ABC transporter substrate-binding protein</fullName>
    </submittedName>
</protein>
<dbReference type="Gene3D" id="3.40.50.2300">
    <property type="match status" value="2"/>
</dbReference>
<evidence type="ECO:0000256" key="1">
    <source>
        <dbReference type="ARBA" id="ARBA00004196"/>
    </source>
</evidence>
<evidence type="ECO:0000256" key="2">
    <source>
        <dbReference type="ARBA" id="ARBA00007639"/>
    </source>
</evidence>
<evidence type="ECO:0000256" key="3">
    <source>
        <dbReference type="SAM" id="Phobius"/>
    </source>
</evidence>
<organism evidence="5 6">
    <name type="scientific">Clostridium neonatale</name>
    <dbReference type="NCBI Taxonomy" id="137838"/>
    <lineage>
        <taxon>Bacteria</taxon>
        <taxon>Bacillati</taxon>
        <taxon>Bacillota</taxon>
        <taxon>Clostridia</taxon>
        <taxon>Eubacteriales</taxon>
        <taxon>Clostridiaceae</taxon>
        <taxon>Clostridium</taxon>
    </lineage>
</organism>
<comment type="subcellular location">
    <subcellularLocation>
        <location evidence="1">Cell envelope</location>
    </subcellularLocation>
</comment>
<keyword evidence="3" id="KW-1133">Transmembrane helix</keyword>
<keyword evidence="6" id="KW-1185">Reference proteome</keyword>
<accession>A0A2A7MJA2</accession>
<reference evidence="5 6" key="1">
    <citation type="submission" date="2017-10" db="EMBL/GenBank/DDBJ databases">
        <title>Effective Description of Clostridium neonatale sp. nov. linked to necrotizing enterocolitis in neonates and a clarification of species assignable to the genus Clostridium (Prazmowski 1880) emend. Lawson and Rainey 2016.</title>
        <authorList>
            <person name="Bernard K."/>
            <person name="Burdz T."/>
            <person name="Wiebe D."/>
            <person name="Balcewich B."/>
            <person name="Alfa M."/>
            <person name="Bernier A.-M."/>
        </authorList>
    </citation>
    <scope>NUCLEOTIDE SEQUENCE [LARGE SCALE GENOMIC DNA]</scope>
    <source>
        <strain evidence="5 6">LCDC99A005</strain>
    </source>
</reference>
<evidence type="ECO:0000313" key="6">
    <source>
        <dbReference type="Proteomes" id="UP000220840"/>
    </source>
</evidence>
<gene>
    <name evidence="5" type="ORF">CQ394_06740</name>
</gene>
<dbReference type="Pfam" id="PF13407">
    <property type="entry name" value="Peripla_BP_4"/>
    <property type="match status" value="1"/>
</dbReference>
<dbReference type="STRING" id="137838.GCA_001458595_02817"/>
<dbReference type="Proteomes" id="UP000220840">
    <property type="component" value="Unassembled WGS sequence"/>
</dbReference>
<dbReference type="InterPro" id="IPR028082">
    <property type="entry name" value="Peripla_BP_I"/>
</dbReference>
<dbReference type="GO" id="GO:0030246">
    <property type="term" value="F:carbohydrate binding"/>
    <property type="evidence" value="ECO:0007669"/>
    <property type="project" value="TreeGrafter"/>
</dbReference>
<keyword evidence="3" id="KW-0812">Transmembrane</keyword>
<proteinExistence type="inferred from homology"/>
<feature type="domain" description="Periplasmic binding protein" evidence="4">
    <location>
        <begin position="47"/>
        <end position="294"/>
    </location>
</feature>
<evidence type="ECO:0000313" key="5">
    <source>
        <dbReference type="EMBL" id="PEG31401.1"/>
    </source>
</evidence>
<dbReference type="InterPro" id="IPR025997">
    <property type="entry name" value="SBP_2_dom"/>
</dbReference>
<dbReference type="GO" id="GO:0030288">
    <property type="term" value="C:outer membrane-bounded periplasmic space"/>
    <property type="evidence" value="ECO:0007669"/>
    <property type="project" value="TreeGrafter"/>
</dbReference>
<sequence length="335" mass="37938">MKSKKEILERGVIALVILAIFIILFSVKTIDNRKPLNMIYISKSIDENNEFWMALLSGAKMAAKEYNVNLTIWAPKDESDYEEQNQLIEKAIEKKPQAILLSASNYTETTPMAEKIKSKGIKLVLIDSEINSDIADSVVSTGNFIAGQKMGNYMRNFINNDTKIAIVSHVKGSSTALQRENGFRDGLEIYEDKIIEVVYCESKYDKAYDLTKEIIKEHQDINMIAALNEYSCMGAAKAVKELGLEKKIGIMGFDNSLEEVKLLEEGVLNGIVIQKPFNMGYFGVEQAAKIIKGENYIKYLDCGSKLITKEDMYTEENQKILFPFIGRQFREIQND</sequence>
<comment type="caution">
    <text evidence="5">The sequence shown here is derived from an EMBL/GenBank/DDBJ whole genome shotgun (WGS) entry which is preliminary data.</text>
</comment>
<name>A0A2A7MJA2_9CLOT</name>
<dbReference type="PANTHER" id="PTHR30036:SF7">
    <property type="entry name" value="ABC TRANSPORTER PERIPLASMIC-BINDING PROTEIN YPHF"/>
    <property type="match status" value="1"/>
</dbReference>
<evidence type="ECO:0000259" key="4">
    <source>
        <dbReference type="Pfam" id="PF13407"/>
    </source>
</evidence>
<comment type="similarity">
    <text evidence="2">Belongs to the bacterial solute-binding protein 2 family.</text>
</comment>
<dbReference type="RefSeq" id="WP_058295558.1">
    <property type="nucleotide sequence ID" value="NZ_CAMRXB010000046.1"/>
</dbReference>
<dbReference type="OrthoDB" id="569491at2"/>
<dbReference type="PANTHER" id="PTHR30036">
    <property type="entry name" value="D-XYLOSE-BINDING PERIPLASMIC PROTEIN"/>
    <property type="match status" value="1"/>
</dbReference>
<dbReference type="CDD" id="cd20006">
    <property type="entry name" value="PBP1_ABC_sugar_binding-like"/>
    <property type="match status" value="1"/>
</dbReference>
<dbReference type="EMBL" id="PDCJ01000001">
    <property type="protein sequence ID" value="PEG31401.1"/>
    <property type="molecule type" value="Genomic_DNA"/>
</dbReference>